<feature type="non-terminal residue" evidence="1">
    <location>
        <position position="1"/>
    </location>
</feature>
<dbReference type="OrthoDB" id="409374at2759"/>
<evidence type="ECO:0000313" key="2">
    <source>
        <dbReference type="Proteomes" id="UP000014680"/>
    </source>
</evidence>
<gene>
    <name evidence="1" type="ORF">EIN_435130</name>
</gene>
<dbReference type="PANTHER" id="PTHR37049">
    <property type="entry name" value="PEPTIDASE S41 FAMILY PROTEIN"/>
    <property type="match status" value="1"/>
</dbReference>
<keyword evidence="2" id="KW-1185">Reference proteome</keyword>
<proteinExistence type="predicted"/>
<name>A0A0A1U6V2_ENTIV</name>
<dbReference type="GeneID" id="14887614"/>
<dbReference type="SUPFAM" id="SSF57184">
    <property type="entry name" value="Growth factor receptor domain"/>
    <property type="match status" value="1"/>
</dbReference>
<evidence type="ECO:0000313" key="1">
    <source>
        <dbReference type="EMBL" id="ELP88627.1"/>
    </source>
</evidence>
<dbReference type="PANTHER" id="PTHR37049:SF4">
    <property type="entry name" value="RHODANESE DOMAIN-CONTAINING PROTEIN"/>
    <property type="match status" value="1"/>
</dbReference>
<dbReference type="KEGG" id="eiv:EIN_435130"/>
<dbReference type="EMBL" id="KB206721">
    <property type="protein sequence ID" value="ELP88627.1"/>
    <property type="molecule type" value="Genomic_DNA"/>
</dbReference>
<sequence>LTFADNSEITFNSKLFNQNPKAGLITDSEKKASEMLNKYNEEINERIIRNTDQILFGGIDVITNDLFVTQKKSGELYKYSLNGVISCGHRPYKSQFYNILTVNSFTSKKLSDFIDLATKCAELFDTNNDPIVIFFPMNAGGFIGAEDFLYKMISPATNYDKRSVVRIHNSSEQILRNGYGYQLIDPITRKPRFQKSPYVYGGEMGDWYDKPQSERYGTVSFTHTLSSYLVINNVKYYTPKIVRKWNQIVVFSDHFCYSACSLFTNHLIDKKAAIVATYAGLPTSKLRTVGESPTGIIQDKYIHNNKEKVLSDQGLTLQLSFLPTLPLNDNDMVPNEYKIYEPYDYIEIDDFYEDAQTVDKFLEKAVMLMKKYSPSCVDGTLTQNSTCKQNSISEIWGIKCVNGEYPVNNCVFIKCNNGYIRDSANNICFIKQCENTDKVIENSQCPKTSTGESWGIKCVNNKLDISNCIFITCKIGYTLNSKTGVCEKNEKPKPECKNGETKVDIKCDKTSEKEIWAATCVNGKFDNTKCVFVKCKPGFNIIDNGNCADVPKCKEGTILETDECKNTKEGEIMISKCVKGIFNLDECEFLKCKEGYVQTEKIRCVKEKQDSSNDSQIYSFIFVLVMIFFL</sequence>
<organism evidence="1 2">
    <name type="scientific">Entamoeba invadens IP1</name>
    <dbReference type="NCBI Taxonomy" id="370355"/>
    <lineage>
        <taxon>Eukaryota</taxon>
        <taxon>Amoebozoa</taxon>
        <taxon>Evosea</taxon>
        <taxon>Archamoebae</taxon>
        <taxon>Mastigamoebida</taxon>
        <taxon>Entamoebidae</taxon>
        <taxon>Entamoeba</taxon>
    </lineage>
</organism>
<dbReference type="InterPro" id="IPR009030">
    <property type="entry name" value="Growth_fac_rcpt_cys_sf"/>
</dbReference>
<protein>
    <submittedName>
        <fullName evidence="1">Uncharacterized protein</fullName>
    </submittedName>
</protein>
<dbReference type="VEuPathDB" id="AmoebaDB:EIN_435130"/>
<reference evidence="1 2" key="1">
    <citation type="submission" date="2012-10" db="EMBL/GenBank/DDBJ databases">
        <authorList>
            <person name="Zafar N."/>
            <person name="Inman J."/>
            <person name="Hall N."/>
            <person name="Lorenzi H."/>
            <person name="Caler E."/>
        </authorList>
    </citation>
    <scope>NUCLEOTIDE SEQUENCE [LARGE SCALE GENOMIC DNA]</scope>
    <source>
        <strain evidence="1 2">IP1</strain>
    </source>
</reference>
<dbReference type="InterPro" id="IPR052766">
    <property type="entry name" value="S41A_metabolite_peptidase"/>
</dbReference>
<dbReference type="Proteomes" id="UP000014680">
    <property type="component" value="Unassembled WGS sequence"/>
</dbReference>
<dbReference type="RefSeq" id="XP_004255398.1">
    <property type="nucleotide sequence ID" value="XM_004255350.1"/>
</dbReference>
<dbReference type="AlphaFoldDB" id="A0A0A1U6V2"/>
<accession>A0A0A1U6V2</accession>